<sequence>MLSAESSQETQDRIGIQSALALALALLQPTSPVVAQILHQSATSPPHALFARNRWLGISYAHYVHLAPAIWIAGRMLTCRKALHFFHAFLFGEMTGDQFKRVYLDHSQTLPPDEKAKVEAVLTQLAELVMIVFTRMDKDYDGKTRPNGSYHQNCPGKKSVIELPDCLLTEVDLARLPAEALLRRWVVNAVTLAHECCHCLSFATVGLDSEKRFEHDDFHELGFAFEQFVLGGVVQLEHKDTSRETLHLKTVPVHEMNALATNTPVIDQLRHKVLEQSQSRSAILVGALRVSIQYIFFVVTSRIPSSLNHRRRTIIPADKLAPLQACQHMSTRSYLSYETGFSKHTMSKIGHFLSKITLKPTERSNVVEPDQRRLKATTNTLREIGRFDRPHALDSDSCTLVSKPLEAGSPHMKSLS</sequence>
<dbReference type="Proteomes" id="UP000073492">
    <property type="component" value="Unassembled WGS sequence"/>
</dbReference>
<keyword evidence="2" id="KW-1185">Reference proteome</keyword>
<proteinExistence type="predicted"/>
<comment type="caution">
    <text evidence="1">The sequence shown here is derived from an EMBL/GenBank/DDBJ whole genome shotgun (WGS) entry which is preliminary data.</text>
</comment>
<dbReference type="OrthoDB" id="10254945at2759"/>
<evidence type="ECO:0000313" key="2">
    <source>
        <dbReference type="Proteomes" id="UP000073492"/>
    </source>
</evidence>
<dbReference type="EMBL" id="LFZO01000347">
    <property type="protein sequence ID" value="KXT09386.1"/>
    <property type="molecule type" value="Genomic_DNA"/>
</dbReference>
<name>A0A139I3T6_9PEZI</name>
<gene>
    <name evidence="1" type="ORF">AC579_4899</name>
</gene>
<organism evidence="1 2">
    <name type="scientific">Pseudocercospora musae</name>
    <dbReference type="NCBI Taxonomy" id="113226"/>
    <lineage>
        <taxon>Eukaryota</taxon>
        <taxon>Fungi</taxon>
        <taxon>Dikarya</taxon>
        <taxon>Ascomycota</taxon>
        <taxon>Pezizomycotina</taxon>
        <taxon>Dothideomycetes</taxon>
        <taxon>Dothideomycetidae</taxon>
        <taxon>Mycosphaerellales</taxon>
        <taxon>Mycosphaerellaceae</taxon>
        <taxon>Pseudocercospora</taxon>
    </lineage>
</organism>
<dbReference type="STRING" id="113226.A0A139I3T6"/>
<accession>A0A139I3T6</accession>
<evidence type="ECO:0000313" key="1">
    <source>
        <dbReference type="EMBL" id="KXT09386.1"/>
    </source>
</evidence>
<protein>
    <submittedName>
        <fullName evidence="1">Uncharacterized protein</fullName>
    </submittedName>
</protein>
<reference evidence="1 2" key="1">
    <citation type="submission" date="2015-07" db="EMBL/GenBank/DDBJ databases">
        <title>Comparative genomics of the Sigatoka disease complex on banana suggests a link between parallel evolutionary changes in Pseudocercospora fijiensis and Pseudocercospora eumusae and increased virulence on the banana host.</title>
        <authorList>
            <person name="Chang T.-C."/>
            <person name="Salvucci A."/>
            <person name="Crous P.W."/>
            <person name="Stergiopoulos I."/>
        </authorList>
    </citation>
    <scope>NUCLEOTIDE SEQUENCE [LARGE SCALE GENOMIC DNA]</scope>
    <source>
        <strain evidence="1 2">CBS 116634</strain>
    </source>
</reference>
<dbReference type="AlphaFoldDB" id="A0A139I3T6"/>